<feature type="transmembrane region" description="Helical" evidence="8">
    <location>
        <begin position="36"/>
        <end position="62"/>
    </location>
</feature>
<dbReference type="KEGG" id="psuf:A1sIA56_04645"/>
<evidence type="ECO:0000256" key="8">
    <source>
        <dbReference type="SAM" id="Phobius"/>
    </source>
</evidence>
<feature type="transmembrane region" description="Helical" evidence="8">
    <location>
        <begin position="74"/>
        <end position="93"/>
    </location>
</feature>
<feature type="transmembrane region" description="Helical" evidence="8">
    <location>
        <begin position="105"/>
        <end position="126"/>
    </location>
</feature>
<keyword evidence="3" id="KW-1003">Cell membrane</keyword>
<evidence type="ECO:0000313" key="9">
    <source>
        <dbReference type="EMBL" id="ASY16189.1"/>
    </source>
</evidence>
<evidence type="ECO:0000256" key="2">
    <source>
        <dbReference type="ARBA" id="ARBA00007776"/>
    </source>
</evidence>
<dbReference type="Proteomes" id="UP000217215">
    <property type="component" value="Chromosome"/>
</dbReference>
<evidence type="ECO:0000256" key="5">
    <source>
        <dbReference type="ARBA" id="ARBA00022960"/>
    </source>
</evidence>
<proteinExistence type="inferred from homology"/>
<keyword evidence="4 8" id="KW-0812">Transmembrane</keyword>
<dbReference type="RefSeq" id="WP_095673776.1">
    <property type="nucleotide sequence ID" value="NZ_CP016773.1"/>
</dbReference>
<feature type="transmembrane region" description="Helical" evidence="8">
    <location>
        <begin position="146"/>
        <end position="169"/>
    </location>
</feature>
<dbReference type="GO" id="GO:0008360">
    <property type="term" value="P:regulation of cell shape"/>
    <property type="evidence" value="ECO:0007669"/>
    <property type="project" value="UniProtKB-KW"/>
</dbReference>
<protein>
    <submittedName>
        <fullName evidence="9">Putative rod shape-determining protein MreD</fullName>
    </submittedName>
</protein>
<comment type="similarity">
    <text evidence="2">Belongs to the MreD family.</text>
</comment>
<gene>
    <name evidence="9" type="ORF">A1sIA56_04645</name>
</gene>
<evidence type="ECO:0000256" key="7">
    <source>
        <dbReference type="ARBA" id="ARBA00023136"/>
    </source>
</evidence>
<accession>A0A249KHL9</accession>
<keyword evidence="10" id="KW-1185">Reference proteome</keyword>
<evidence type="ECO:0000256" key="4">
    <source>
        <dbReference type="ARBA" id="ARBA00022692"/>
    </source>
</evidence>
<keyword evidence="7 8" id="KW-0472">Membrane</keyword>
<evidence type="ECO:0000256" key="6">
    <source>
        <dbReference type="ARBA" id="ARBA00022989"/>
    </source>
</evidence>
<dbReference type="GO" id="GO:0005886">
    <property type="term" value="C:plasma membrane"/>
    <property type="evidence" value="ECO:0007669"/>
    <property type="project" value="UniProtKB-SubCell"/>
</dbReference>
<dbReference type="EMBL" id="CP016773">
    <property type="protein sequence ID" value="ASY16189.1"/>
    <property type="molecule type" value="Genomic_DNA"/>
</dbReference>
<sequence length="173" mass="18571">MSLRRFFISAPVFLFIYLAQEAFVTQLRLPAGGFNLLLIVALIWAALSTPEIGALTGFGAGIMMDLSQSAPGPLGHWTLVLIIACYAIAFLGYGDDNIRGNPINIVLLTTIGVVAAQAVFLLLGLMLGQEIGSIQHVLYLLAGSAFWTAIISPLILKVISYIHALIFGLRSQL</sequence>
<dbReference type="AlphaFoldDB" id="A0A249KHL9"/>
<name>A0A249KHL9_9ACTN</name>
<reference evidence="9 10" key="1">
    <citation type="submission" date="2016-07" db="EMBL/GenBank/DDBJ databases">
        <title>High microdiversification within the ubiquitous acI lineage of Actinobacteria.</title>
        <authorList>
            <person name="Neuenschwander S.M."/>
            <person name="Salcher M."/>
            <person name="Ghai R."/>
            <person name="Pernthaler J."/>
        </authorList>
    </citation>
    <scope>NUCLEOTIDE SEQUENCE [LARGE SCALE GENOMIC DNA]</scope>
    <source>
        <strain evidence="9">MMS-IA-56</strain>
    </source>
</reference>
<evidence type="ECO:0000313" key="10">
    <source>
        <dbReference type="Proteomes" id="UP000217215"/>
    </source>
</evidence>
<evidence type="ECO:0000256" key="3">
    <source>
        <dbReference type="ARBA" id="ARBA00022475"/>
    </source>
</evidence>
<organism evidence="9 10">
    <name type="scientific">Candidatus Planktophila sulfonica</name>
    <dbReference type="NCBI Taxonomy" id="1884904"/>
    <lineage>
        <taxon>Bacteria</taxon>
        <taxon>Bacillati</taxon>
        <taxon>Actinomycetota</taxon>
        <taxon>Actinomycetes</taxon>
        <taxon>Candidatus Nanopelagicales</taxon>
        <taxon>Candidatus Nanopelagicaceae</taxon>
        <taxon>Candidatus Planktophila</taxon>
    </lineage>
</organism>
<evidence type="ECO:0000256" key="1">
    <source>
        <dbReference type="ARBA" id="ARBA00004651"/>
    </source>
</evidence>
<dbReference type="InterPro" id="IPR007227">
    <property type="entry name" value="Cell_shape_determining_MreD"/>
</dbReference>
<keyword evidence="6 8" id="KW-1133">Transmembrane helix</keyword>
<comment type="subcellular location">
    <subcellularLocation>
        <location evidence="1">Cell membrane</location>
        <topology evidence="1">Multi-pass membrane protein</topology>
    </subcellularLocation>
</comment>
<keyword evidence="5" id="KW-0133">Cell shape</keyword>
<dbReference type="OrthoDB" id="5190339at2"/>
<dbReference type="NCBIfam" id="TIGR03426">
    <property type="entry name" value="shape_MreD"/>
    <property type="match status" value="1"/>
</dbReference>